<accession>A0ABT1U3Y1</accession>
<feature type="transmembrane region" description="Helical" evidence="1">
    <location>
        <begin position="156"/>
        <end position="178"/>
    </location>
</feature>
<dbReference type="EMBL" id="JANIBK010000024">
    <property type="protein sequence ID" value="MCQ8128135.1"/>
    <property type="molecule type" value="Genomic_DNA"/>
</dbReference>
<evidence type="ECO:0000256" key="1">
    <source>
        <dbReference type="SAM" id="Phobius"/>
    </source>
</evidence>
<evidence type="ECO:0000313" key="3">
    <source>
        <dbReference type="Proteomes" id="UP001524586"/>
    </source>
</evidence>
<feature type="transmembrane region" description="Helical" evidence="1">
    <location>
        <begin position="131"/>
        <end position="150"/>
    </location>
</feature>
<feature type="transmembrane region" description="Helical" evidence="1">
    <location>
        <begin position="31"/>
        <end position="47"/>
    </location>
</feature>
<sequence length="186" mass="20791">MLRIGLNGLAWAATLGYPFLVWYSLDYFQPRAIALALAAVFLLRLLARKPGPKPAGITAMLAPACLVFLLAIALFNETRWLLSYPVLVSLAFFAVFAYSLVYPPSAVERLARLEDPDLPPKGVAYTRKVTLVWSVFFLCNAGISLATLWYGDPWLWSLYNGCLFYILMGLLMAGEMLVRRKVKASY</sequence>
<name>A0ABT1U3Y1_9GAMM</name>
<keyword evidence="1" id="KW-0472">Membrane</keyword>
<gene>
    <name evidence="2" type="ORF">NP596_06655</name>
</gene>
<feature type="transmembrane region" description="Helical" evidence="1">
    <location>
        <begin position="7"/>
        <end position="25"/>
    </location>
</feature>
<dbReference type="RefSeq" id="WP_256614508.1">
    <property type="nucleotide sequence ID" value="NZ_JANIBK010000024.1"/>
</dbReference>
<organism evidence="2 3">
    <name type="scientific">Methylomonas rivi</name>
    <dbReference type="NCBI Taxonomy" id="2952226"/>
    <lineage>
        <taxon>Bacteria</taxon>
        <taxon>Pseudomonadati</taxon>
        <taxon>Pseudomonadota</taxon>
        <taxon>Gammaproteobacteria</taxon>
        <taxon>Methylococcales</taxon>
        <taxon>Methylococcaceae</taxon>
        <taxon>Methylomonas</taxon>
    </lineage>
</organism>
<keyword evidence="3" id="KW-1185">Reference proteome</keyword>
<reference evidence="2 3" key="1">
    <citation type="submission" date="2022-07" db="EMBL/GenBank/DDBJ databases">
        <title>Methylomonas rivi sp. nov., Methylomonas rosea sp. nov., Methylomonas aureus sp. nov. and Methylomonas subterranea sp. nov., four novel methanotrophs isolated from a freshwater creek and the deep terrestrial subsurface.</title>
        <authorList>
            <person name="Abin C."/>
            <person name="Sankaranarayanan K."/>
            <person name="Garner C."/>
            <person name="Sindelar R."/>
            <person name="Kotary K."/>
            <person name="Garner R."/>
            <person name="Barclay S."/>
            <person name="Lawson P."/>
            <person name="Krumholz L."/>
        </authorList>
    </citation>
    <scope>NUCLEOTIDE SEQUENCE [LARGE SCALE GENOMIC DNA]</scope>
    <source>
        <strain evidence="2 3">WSC-6</strain>
    </source>
</reference>
<feature type="transmembrane region" description="Helical" evidence="1">
    <location>
        <begin position="81"/>
        <end position="102"/>
    </location>
</feature>
<feature type="transmembrane region" description="Helical" evidence="1">
    <location>
        <begin position="54"/>
        <end position="75"/>
    </location>
</feature>
<evidence type="ECO:0000313" key="2">
    <source>
        <dbReference type="EMBL" id="MCQ8128135.1"/>
    </source>
</evidence>
<protein>
    <recommendedName>
        <fullName evidence="4">DNA gyrase subunit B</fullName>
    </recommendedName>
</protein>
<evidence type="ECO:0008006" key="4">
    <source>
        <dbReference type="Google" id="ProtNLM"/>
    </source>
</evidence>
<dbReference type="Proteomes" id="UP001524586">
    <property type="component" value="Unassembled WGS sequence"/>
</dbReference>
<keyword evidence="1" id="KW-1133">Transmembrane helix</keyword>
<proteinExistence type="predicted"/>
<comment type="caution">
    <text evidence="2">The sequence shown here is derived from an EMBL/GenBank/DDBJ whole genome shotgun (WGS) entry which is preliminary data.</text>
</comment>
<keyword evidence="1" id="KW-0812">Transmembrane</keyword>